<organism evidence="2 3">
    <name type="scientific">Ectopseudomonas mendocina S5.2</name>
    <dbReference type="NCBI Taxonomy" id="1225174"/>
    <lineage>
        <taxon>Bacteria</taxon>
        <taxon>Pseudomonadati</taxon>
        <taxon>Pseudomonadota</taxon>
        <taxon>Gammaproteobacteria</taxon>
        <taxon>Pseudomonadales</taxon>
        <taxon>Pseudomonadaceae</taxon>
        <taxon>Ectopseudomonas</taxon>
    </lineage>
</organism>
<keyword evidence="3" id="KW-1185">Reference proteome</keyword>
<evidence type="ECO:0000256" key="1">
    <source>
        <dbReference type="SAM" id="Phobius"/>
    </source>
</evidence>
<proteinExistence type="predicted"/>
<evidence type="ECO:0000313" key="2">
    <source>
        <dbReference type="EMBL" id="ALN21774.1"/>
    </source>
</evidence>
<feature type="transmembrane region" description="Helical" evidence="1">
    <location>
        <begin position="6"/>
        <end position="29"/>
    </location>
</feature>
<reference evidence="2 3" key="1">
    <citation type="submission" date="2015-11" db="EMBL/GenBank/DDBJ databases">
        <authorList>
            <person name="Chong T.M."/>
            <person name="Chan K.G."/>
            <person name="Dessaux Y."/>
        </authorList>
    </citation>
    <scope>NUCLEOTIDE SEQUENCE [LARGE SCALE GENOMIC DNA]</scope>
    <source>
        <strain evidence="2 3">S5.2</strain>
        <plasmid evidence="3">Plasmid</plasmid>
    </source>
</reference>
<sequence length="94" mass="9771">MVEGQINLLAAQLASVLVIMQIISAVIAARSGKLGLVLVSSTVLTAATVVFAMLPYTAAGPARAFCVVAGLGAAGSYAFFFQRALARNQERTQR</sequence>
<name>A0ABM5W3H8_ECTME</name>
<feature type="transmembrane region" description="Helical" evidence="1">
    <location>
        <begin position="62"/>
        <end position="81"/>
    </location>
</feature>
<evidence type="ECO:0000313" key="3">
    <source>
        <dbReference type="Proteomes" id="UP000028530"/>
    </source>
</evidence>
<protein>
    <submittedName>
        <fullName evidence="2">Uncharacterized protein</fullName>
    </submittedName>
</protein>
<keyword evidence="1" id="KW-1133">Transmembrane helix</keyword>
<keyword evidence="2" id="KW-0614">Plasmid</keyword>
<dbReference type="EMBL" id="CP013125">
    <property type="protein sequence ID" value="ALN21774.1"/>
    <property type="molecule type" value="Genomic_DNA"/>
</dbReference>
<keyword evidence="1" id="KW-0812">Transmembrane</keyword>
<geneLocation type="plasmid" evidence="3"/>
<dbReference type="Proteomes" id="UP000028530">
    <property type="component" value="Plasmid pPME5"/>
</dbReference>
<accession>A0ABM5W3H8</accession>
<feature type="transmembrane region" description="Helical" evidence="1">
    <location>
        <begin position="36"/>
        <end position="56"/>
    </location>
</feature>
<gene>
    <name evidence="2" type="ORF">DW68_024155</name>
</gene>
<keyword evidence="1" id="KW-0472">Membrane</keyword>